<proteinExistence type="predicted"/>
<keyword evidence="1" id="KW-0614">Plasmid</keyword>
<accession>A0A0H3CUY7</accession>
<geneLocation type="plasmid" evidence="1 2">
    <name>pECL_B</name>
</geneLocation>
<dbReference type="Proteomes" id="UP000002363">
    <property type="component" value="Plasmid pECL_B"/>
</dbReference>
<keyword evidence="2" id="KW-1185">Reference proteome</keyword>
<dbReference type="HOGENOM" id="CLU_217941_0_0_6"/>
<evidence type="ECO:0000313" key="2">
    <source>
        <dbReference type="Proteomes" id="UP000002363"/>
    </source>
</evidence>
<dbReference type="EnsemblBacteria" id="ADF65084">
    <property type="protein sequence ID" value="ADF65084"/>
    <property type="gene ID" value="ECL_B122"/>
</dbReference>
<protein>
    <submittedName>
        <fullName evidence="1">Uncharacterized protein</fullName>
    </submittedName>
</protein>
<dbReference type="KEGG" id="enc:ECL_B122"/>
<name>A0A0H3CUY7_ENTCC</name>
<evidence type="ECO:0000313" key="1">
    <source>
        <dbReference type="EMBL" id="ADF65084.1"/>
    </source>
</evidence>
<reference evidence="1 2" key="1">
    <citation type="journal article" date="2010" name="J. Bacteriol.">
        <title>Complete genome sequence of Enterobacter cloacae subsp. cloacae type strain ATCC 13047.</title>
        <authorList>
            <person name="Ren Y."/>
            <person name="Ren Y."/>
            <person name="Zhou Z."/>
            <person name="Guo X."/>
            <person name="Li Y."/>
            <person name="Feng L."/>
            <person name="Wang L."/>
        </authorList>
    </citation>
    <scope>NUCLEOTIDE SEQUENCE [LARGE SCALE GENOMIC DNA]</scope>
    <source>
        <strain evidence="2">ATCC 13047 / DSM 30054 / NBRC 13535 / NCTC 10005 / WDCM 00083 / NCDC 279-56</strain>
        <plasmid evidence="1">pECL_B</plasmid>
    </source>
</reference>
<dbReference type="EMBL" id="CP001920">
    <property type="protein sequence ID" value="ADF65084.1"/>
    <property type="molecule type" value="Genomic_DNA"/>
</dbReference>
<gene>
    <name evidence="1" type="ordered locus">ECL_B122</name>
</gene>
<dbReference type="AlphaFoldDB" id="A0A0H3CUY7"/>
<organism evidence="1 2">
    <name type="scientific">Enterobacter cloacae subsp. cloacae (strain ATCC 13047 / DSM 30054 / NBRC 13535 / NCTC 10005 / WDCM 00083 / NCDC 279-56)</name>
    <dbReference type="NCBI Taxonomy" id="716541"/>
    <lineage>
        <taxon>Bacteria</taxon>
        <taxon>Pseudomonadati</taxon>
        <taxon>Pseudomonadota</taxon>
        <taxon>Gammaproteobacteria</taxon>
        <taxon>Enterobacterales</taxon>
        <taxon>Enterobacteriaceae</taxon>
        <taxon>Enterobacter</taxon>
        <taxon>Enterobacter cloacae complex</taxon>
    </lineage>
</organism>
<sequence length="44" mass="5137">MSQSDYSRIAEQLKSGKQTKLPAMKVSDLKEILWWLDFLQGRPL</sequence>